<dbReference type="RefSeq" id="WP_062418561.1">
    <property type="nucleotide sequence ID" value="NZ_DF967974.1"/>
</dbReference>
<name>A0A0P6Y819_9CHLR</name>
<dbReference type="GO" id="GO:0005886">
    <property type="term" value="C:plasma membrane"/>
    <property type="evidence" value="ECO:0007669"/>
    <property type="project" value="UniProtKB-SubCell"/>
</dbReference>
<accession>A0A0P6Y819</accession>
<feature type="domain" description="Major facilitator superfamily (MFS) profile" evidence="6">
    <location>
        <begin position="233"/>
        <end position="424"/>
    </location>
</feature>
<dbReference type="InterPro" id="IPR011701">
    <property type="entry name" value="MFS"/>
</dbReference>
<proteinExistence type="predicted"/>
<evidence type="ECO:0000256" key="3">
    <source>
        <dbReference type="ARBA" id="ARBA00022989"/>
    </source>
</evidence>
<evidence type="ECO:0000256" key="1">
    <source>
        <dbReference type="ARBA" id="ARBA00004651"/>
    </source>
</evidence>
<dbReference type="SUPFAM" id="SSF103473">
    <property type="entry name" value="MFS general substrate transporter"/>
    <property type="match status" value="1"/>
</dbReference>
<evidence type="ECO:0000313" key="8">
    <source>
        <dbReference type="Proteomes" id="UP000050501"/>
    </source>
</evidence>
<evidence type="ECO:0000256" key="4">
    <source>
        <dbReference type="ARBA" id="ARBA00023136"/>
    </source>
</evidence>
<evidence type="ECO:0000259" key="6">
    <source>
        <dbReference type="PROSITE" id="PS50850"/>
    </source>
</evidence>
<feature type="transmembrane region" description="Helical" evidence="5">
    <location>
        <begin position="31"/>
        <end position="50"/>
    </location>
</feature>
<keyword evidence="3 5" id="KW-1133">Transmembrane helix</keyword>
<dbReference type="Gene3D" id="1.20.1250.20">
    <property type="entry name" value="MFS general substrate transporter like domains"/>
    <property type="match status" value="2"/>
</dbReference>
<comment type="caution">
    <text evidence="7">The sequence shown here is derived from an EMBL/GenBank/DDBJ whole genome shotgun (WGS) entry which is preliminary data.</text>
</comment>
<evidence type="ECO:0000256" key="5">
    <source>
        <dbReference type="SAM" id="Phobius"/>
    </source>
</evidence>
<keyword evidence="8" id="KW-1185">Reference proteome</keyword>
<gene>
    <name evidence="7" type="ORF">ADN01_06820</name>
</gene>
<dbReference type="EMBL" id="LGCM01000027">
    <property type="protein sequence ID" value="KPL85080.1"/>
    <property type="molecule type" value="Genomic_DNA"/>
</dbReference>
<dbReference type="InterPro" id="IPR052528">
    <property type="entry name" value="Sugar_transport-like"/>
</dbReference>
<feature type="transmembrane region" description="Helical" evidence="5">
    <location>
        <begin position="62"/>
        <end position="82"/>
    </location>
</feature>
<dbReference type="PROSITE" id="PS50850">
    <property type="entry name" value="MFS"/>
    <property type="match status" value="1"/>
</dbReference>
<feature type="transmembrane region" description="Helical" evidence="5">
    <location>
        <begin position="331"/>
        <end position="350"/>
    </location>
</feature>
<evidence type="ECO:0000313" key="7">
    <source>
        <dbReference type="EMBL" id="KPL85080.1"/>
    </source>
</evidence>
<dbReference type="PANTHER" id="PTHR23526:SF2">
    <property type="entry name" value="MAJOR FACILITATOR SUPERFAMILY (MFS) PROFILE DOMAIN-CONTAINING PROTEIN"/>
    <property type="match status" value="1"/>
</dbReference>
<feature type="transmembrane region" description="Helical" evidence="5">
    <location>
        <begin position="391"/>
        <end position="414"/>
    </location>
</feature>
<organism evidence="7 8">
    <name type="scientific">Levilinea saccharolytica</name>
    <dbReference type="NCBI Taxonomy" id="229921"/>
    <lineage>
        <taxon>Bacteria</taxon>
        <taxon>Bacillati</taxon>
        <taxon>Chloroflexota</taxon>
        <taxon>Anaerolineae</taxon>
        <taxon>Anaerolineales</taxon>
        <taxon>Anaerolineaceae</taxon>
        <taxon>Levilinea</taxon>
    </lineage>
</organism>
<dbReference type="InterPro" id="IPR036259">
    <property type="entry name" value="MFS_trans_sf"/>
</dbReference>
<sequence length="424" mass="46658">MIQLFQRLIRWFSTPQSSPTIHKRNFVNVQIDAIGVGLANAAAPFLPVFLAREGASNLEVSLLTTMPAVTGLLLSIPIGRLLQRQRDIVPWFSGSRLLYLTSYALTGLAIWLVPKDSLIFTILLVWALVTIPQTALSISFSVVMNAVAGPVGRFELMSRRWSILGLTTSITVMAVGWTLDRLAYPLNYQIVFLGLSIGGLISYYFSSHLTLEKVTPPAEIRARSIRESVQNYLSLISSQKAFVSFVAKRLVYNTGAILSVPLLPLYFVREVKASDSWIATITTAQTAILILGYFFWTRQSRSKGARKVLLWTTFGLSLYPLAVALTHQVGLIAIFAGVAGIFQAGLNLVFFDELMKTVPPEYSATFISFSQSLEYIPSILAPLLASFLASWIGLGAGLLISAAFRLIGFLLFFFEKQSPASARA</sequence>
<comment type="subcellular location">
    <subcellularLocation>
        <location evidence="1">Cell membrane</location>
        <topology evidence="1">Multi-pass membrane protein</topology>
    </subcellularLocation>
</comment>
<dbReference type="Pfam" id="PF07690">
    <property type="entry name" value="MFS_1"/>
    <property type="match status" value="1"/>
</dbReference>
<dbReference type="InterPro" id="IPR020846">
    <property type="entry name" value="MFS_dom"/>
</dbReference>
<keyword evidence="4 5" id="KW-0472">Membrane</keyword>
<feature type="transmembrane region" description="Helical" evidence="5">
    <location>
        <begin position="119"/>
        <end position="149"/>
    </location>
</feature>
<feature type="transmembrane region" description="Helical" evidence="5">
    <location>
        <begin position="94"/>
        <end position="113"/>
    </location>
</feature>
<dbReference type="OrthoDB" id="144653at2"/>
<dbReference type="Proteomes" id="UP000050501">
    <property type="component" value="Unassembled WGS sequence"/>
</dbReference>
<evidence type="ECO:0000256" key="2">
    <source>
        <dbReference type="ARBA" id="ARBA00022692"/>
    </source>
</evidence>
<protein>
    <recommendedName>
        <fullName evidence="6">Major facilitator superfamily (MFS) profile domain-containing protein</fullName>
    </recommendedName>
</protein>
<dbReference type="GO" id="GO:0022857">
    <property type="term" value="F:transmembrane transporter activity"/>
    <property type="evidence" value="ECO:0007669"/>
    <property type="project" value="InterPro"/>
</dbReference>
<feature type="transmembrane region" description="Helical" evidence="5">
    <location>
        <begin position="185"/>
        <end position="205"/>
    </location>
</feature>
<feature type="transmembrane region" description="Helical" evidence="5">
    <location>
        <begin position="308"/>
        <end position="325"/>
    </location>
</feature>
<feature type="transmembrane region" description="Helical" evidence="5">
    <location>
        <begin position="250"/>
        <end position="268"/>
    </location>
</feature>
<feature type="transmembrane region" description="Helical" evidence="5">
    <location>
        <begin position="161"/>
        <end position="179"/>
    </location>
</feature>
<reference evidence="7 8" key="1">
    <citation type="submission" date="2015-07" db="EMBL/GenBank/DDBJ databases">
        <title>Genome sequence of Levilinea saccharolytica DSM 16555.</title>
        <authorList>
            <person name="Hemp J."/>
            <person name="Ward L.M."/>
            <person name="Pace L.A."/>
            <person name="Fischer W.W."/>
        </authorList>
    </citation>
    <scope>NUCLEOTIDE SEQUENCE [LARGE SCALE GENOMIC DNA]</scope>
    <source>
        <strain evidence="7 8">KIBI-1</strain>
    </source>
</reference>
<keyword evidence="2 5" id="KW-0812">Transmembrane</keyword>
<feature type="transmembrane region" description="Helical" evidence="5">
    <location>
        <begin position="274"/>
        <end position="296"/>
    </location>
</feature>
<dbReference type="STRING" id="229921.ADN01_06820"/>
<dbReference type="AlphaFoldDB" id="A0A0P6Y819"/>
<dbReference type="PANTHER" id="PTHR23526">
    <property type="entry name" value="INTEGRAL MEMBRANE TRANSPORT PROTEIN-RELATED"/>
    <property type="match status" value="1"/>
</dbReference>
<feature type="transmembrane region" description="Helical" evidence="5">
    <location>
        <begin position="362"/>
        <end position="385"/>
    </location>
</feature>